<evidence type="ECO:0000256" key="3">
    <source>
        <dbReference type="ARBA" id="ARBA00001913"/>
    </source>
</evidence>
<dbReference type="InterPro" id="IPR013506">
    <property type="entry name" value="Topo_IIA_bsu_dom2"/>
</dbReference>
<dbReference type="SUPFAM" id="SSF55874">
    <property type="entry name" value="ATPase domain of HSP90 chaperone/DNA topoisomerase II/histidine kinase"/>
    <property type="match status" value="1"/>
</dbReference>
<dbReference type="EC" id="2.1.2.1" evidence="21"/>
<dbReference type="GO" id="GO:0035999">
    <property type="term" value="P:tetrahydrofolate interconversion"/>
    <property type="evidence" value="ECO:0007669"/>
    <property type="project" value="UniProtKB-UniPathway"/>
</dbReference>
<dbReference type="InterPro" id="IPR047890">
    <property type="entry name" value="KHDC4_KH-I_first"/>
</dbReference>
<dbReference type="InterPro" id="IPR056149">
    <property type="entry name" value="PRP5/DDX46/KHDC4_KH"/>
</dbReference>
<keyword evidence="13" id="KW-0067">ATP-binding</keyword>
<dbReference type="Pfam" id="PF00521">
    <property type="entry name" value="DNA_topoisoIV"/>
    <property type="match status" value="1"/>
</dbReference>
<keyword evidence="9 21" id="KW-0554">One-carbon metabolism</keyword>
<dbReference type="SUPFAM" id="SSF56719">
    <property type="entry name" value="Type II DNA topoisomerase"/>
    <property type="match status" value="1"/>
</dbReference>
<dbReference type="CDD" id="cd03481">
    <property type="entry name" value="TopoIIA_Trans_ScTopoIIA"/>
    <property type="match status" value="1"/>
</dbReference>
<feature type="region of interest" description="Disordered" evidence="22">
    <location>
        <begin position="963"/>
        <end position="1049"/>
    </location>
</feature>
<feature type="compositionally biased region" description="Basic and acidic residues" evidence="22">
    <location>
        <begin position="263"/>
        <end position="272"/>
    </location>
</feature>
<feature type="compositionally biased region" description="Basic and acidic residues" evidence="22">
    <location>
        <begin position="18"/>
        <end position="33"/>
    </location>
</feature>
<evidence type="ECO:0000256" key="6">
    <source>
        <dbReference type="ARBA" id="ARBA00004777"/>
    </source>
</evidence>
<dbReference type="InterPro" id="IPR034157">
    <property type="entry name" value="TOPRIM_TopoII"/>
</dbReference>
<dbReference type="Proteomes" id="UP000242875">
    <property type="component" value="Unassembled WGS sequence"/>
</dbReference>
<dbReference type="CDD" id="cd00378">
    <property type="entry name" value="SHMT"/>
    <property type="match status" value="1"/>
</dbReference>
<evidence type="ECO:0000256" key="16">
    <source>
        <dbReference type="ARBA" id="ARBA00023029"/>
    </source>
</evidence>
<dbReference type="PROSITE" id="PS50880">
    <property type="entry name" value="TOPRIM"/>
    <property type="match status" value="1"/>
</dbReference>
<dbReference type="Gene3D" id="3.40.640.10">
    <property type="entry name" value="Type I PLP-dependent aspartate aminotransferase-like (Major domain)"/>
    <property type="match status" value="1"/>
</dbReference>
<dbReference type="InterPro" id="IPR036890">
    <property type="entry name" value="HATPase_C_sf"/>
</dbReference>
<keyword evidence="10 21" id="KW-0808">Transferase</keyword>
<evidence type="ECO:0000256" key="8">
    <source>
        <dbReference type="ARBA" id="ARBA00011080"/>
    </source>
</evidence>
<keyword evidence="15 21" id="KW-0663">Pyridoxal phosphate</keyword>
<comment type="function">
    <text evidence="19">Control of topological states of DNA by transient breakage and subsequent rejoining of DNA strands. Topoisomerase II makes double-strand breaks.</text>
</comment>
<dbReference type="HAMAP" id="MF_00051">
    <property type="entry name" value="SHMT"/>
    <property type="match status" value="1"/>
</dbReference>
<dbReference type="CDD" id="cd22385">
    <property type="entry name" value="KH-I_KHDC4_rpt1"/>
    <property type="match status" value="1"/>
</dbReference>
<dbReference type="Pfam" id="PF22675">
    <property type="entry name" value="KH-I_KHDC4-BBP"/>
    <property type="match status" value="1"/>
</dbReference>
<evidence type="ECO:0000259" key="24">
    <source>
        <dbReference type="PROSITE" id="PS52040"/>
    </source>
</evidence>
<evidence type="ECO:0000256" key="7">
    <source>
        <dbReference type="ARBA" id="ARBA00006376"/>
    </source>
</evidence>
<dbReference type="GO" id="GO:0000819">
    <property type="term" value="P:sister chromatid segregation"/>
    <property type="evidence" value="ECO:0007669"/>
    <property type="project" value="TreeGrafter"/>
</dbReference>
<evidence type="ECO:0000313" key="25">
    <source>
        <dbReference type="EMBL" id="OZJ03689.1"/>
    </source>
</evidence>
<evidence type="ECO:0000256" key="14">
    <source>
        <dbReference type="ARBA" id="ARBA00022842"/>
    </source>
</evidence>
<comment type="similarity">
    <text evidence="7 21">Belongs to the SHMT family.</text>
</comment>
<dbReference type="FunFam" id="3.30.1370.10:FF:000037">
    <property type="entry name" value="KH domain protein"/>
    <property type="match status" value="1"/>
</dbReference>
<dbReference type="InterPro" id="IPR015422">
    <property type="entry name" value="PyrdxlP-dep_Trfase_small"/>
</dbReference>
<dbReference type="SMART" id="SM00387">
    <property type="entry name" value="HATPase_c"/>
    <property type="match status" value="1"/>
</dbReference>
<name>A0A261XZ95_9FUNG</name>
<comment type="cofactor">
    <cofactor evidence="5">
        <name>Mg(2+)</name>
        <dbReference type="ChEBI" id="CHEBI:18420"/>
    </cofactor>
</comment>
<feature type="region of interest" description="Disordered" evidence="22">
    <location>
        <begin position="263"/>
        <end position="394"/>
    </location>
</feature>
<feature type="region of interest" description="Disordered" evidence="22">
    <location>
        <begin position="153"/>
        <end position="173"/>
    </location>
</feature>
<evidence type="ECO:0000256" key="1">
    <source>
        <dbReference type="ARBA" id="ARBA00000185"/>
    </source>
</evidence>
<dbReference type="InterPro" id="IPR006171">
    <property type="entry name" value="TOPRIM_dom"/>
</dbReference>
<dbReference type="InterPro" id="IPR015424">
    <property type="entry name" value="PyrdxlP-dep_Trfase"/>
</dbReference>
<dbReference type="CDD" id="cd03365">
    <property type="entry name" value="TOPRIM_TopoIIA"/>
    <property type="match status" value="1"/>
</dbReference>
<feature type="region of interest" description="Disordered" evidence="22">
    <location>
        <begin position="1306"/>
        <end position="1381"/>
    </location>
</feature>
<dbReference type="Pfam" id="PF23469">
    <property type="entry name" value="KH_12"/>
    <property type="match status" value="1"/>
</dbReference>
<dbReference type="FunFam" id="3.30.565.10:FF:000004">
    <property type="entry name" value="DNA topoisomerase 2"/>
    <property type="match status" value="1"/>
</dbReference>
<dbReference type="FunFam" id="3.30.1490.30:FF:000001">
    <property type="entry name" value="DNA topoisomerase 2"/>
    <property type="match status" value="1"/>
</dbReference>
<dbReference type="FunFam" id="3.40.640.10:FF:000097">
    <property type="entry name" value="Serine hydroxymethyltransferase"/>
    <property type="match status" value="1"/>
</dbReference>
<dbReference type="Pfam" id="PF01751">
    <property type="entry name" value="Toprim"/>
    <property type="match status" value="1"/>
</dbReference>
<dbReference type="InterPro" id="IPR002205">
    <property type="entry name" value="Topo_IIA_dom_A"/>
</dbReference>
<dbReference type="GO" id="GO:0046872">
    <property type="term" value="F:metal ion binding"/>
    <property type="evidence" value="ECO:0007669"/>
    <property type="project" value="UniProtKB-KW"/>
</dbReference>
<comment type="similarity">
    <text evidence="8">Belongs to the type II topoisomerase family.</text>
</comment>
<dbReference type="InterPro" id="IPR047889">
    <property type="entry name" value="KHDC4_KH-I_second"/>
</dbReference>
<dbReference type="OrthoDB" id="397265at2759"/>
<dbReference type="InterPro" id="IPR055256">
    <property type="entry name" value="KH_1_KHDC4/BBP-like"/>
</dbReference>
<dbReference type="InterPro" id="IPR036612">
    <property type="entry name" value="KH_dom_type_1_sf"/>
</dbReference>
<dbReference type="InterPro" id="IPR015421">
    <property type="entry name" value="PyrdxlP-dep_Trfase_major"/>
</dbReference>
<dbReference type="FunFam" id="3.40.50.670:FF:000001">
    <property type="entry name" value="DNA topoisomerase 2"/>
    <property type="match status" value="2"/>
</dbReference>
<dbReference type="InterPro" id="IPR014721">
    <property type="entry name" value="Ribsml_uS5_D2-typ_fold_subgr"/>
</dbReference>
<comment type="function">
    <text evidence="21">Interconversion of serine and glycine.</text>
</comment>
<feature type="non-terminal residue" evidence="25">
    <location>
        <position position="1952"/>
    </location>
</feature>
<dbReference type="InterPro" id="IPR003594">
    <property type="entry name" value="HATPase_dom"/>
</dbReference>
<feature type="compositionally biased region" description="Low complexity" evidence="22">
    <location>
        <begin position="362"/>
        <end position="375"/>
    </location>
</feature>
<dbReference type="GO" id="GO:0003918">
    <property type="term" value="F:DNA topoisomerase type II (double strand cut, ATP-hydrolyzing) activity"/>
    <property type="evidence" value="ECO:0007669"/>
    <property type="project" value="UniProtKB-EC"/>
</dbReference>
<keyword evidence="26" id="KW-1185">Reference proteome</keyword>
<dbReference type="NCBIfam" id="NF000586">
    <property type="entry name" value="PRK00011.1"/>
    <property type="match status" value="1"/>
</dbReference>
<organism evidence="25 26">
    <name type="scientific">Bifiguratus adelaidae</name>
    <dbReference type="NCBI Taxonomy" id="1938954"/>
    <lineage>
        <taxon>Eukaryota</taxon>
        <taxon>Fungi</taxon>
        <taxon>Fungi incertae sedis</taxon>
        <taxon>Mucoromycota</taxon>
        <taxon>Mucoromycotina</taxon>
        <taxon>Endogonomycetes</taxon>
        <taxon>Endogonales</taxon>
        <taxon>Endogonales incertae sedis</taxon>
        <taxon>Bifiguratus</taxon>
    </lineage>
</organism>
<comment type="cofactor">
    <cofactor evidence="4 21">
        <name>pyridoxal 5'-phosphate</name>
        <dbReference type="ChEBI" id="CHEBI:597326"/>
    </cofactor>
</comment>
<dbReference type="CDD" id="cd16930">
    <property type="entry name" value="HATPase_TopII-like"/>
    <property type="match status" value="1"/>
</dbReference>
<evidence type="ECO:0000256" key="13">
    <source>
        <dbReference type="ARBA" id="ARBA00022840"/>
    </source>
</evidence>
<keyword evidence="17 20" id="KW-0238">DNA-binding</keyword>
<keyword evidence="12" id="KW-0547">Nucleotide-binding</keyword>
<dbReference type="SMART" id="SM00322">
    <property type="entry name" value="KH"/>
    <property type="match status" value="1"/>
</dbReference>
<dbReference type="Gene3D" id="3.30.1370.10">
    <property type="entry name" value="K Homology domain, type 1"/>
    <property type="match status" value="2"/>
</dbReference>
<dbReference type="Pfam" id="PF00204">
    <property type="entry name" value="DNA_gyraseB"/>
    <property type="match status" value="1"/>
</dbReference>
<dbReference type="SMART" id="SM00433">
    <property type="entry name" value="TOP2c"/>
    <property type="match status" value="1"/>
</dbReference>
<keyword evidence="18 20" id="KW-0413">Isomerase</keyword>
<protein>
    <recommendedName>
        <fullName evidence="21">Serine hydroxymethyltransferase</fullName>
        <ecNumber evidence="21">2.1.2.1</ecNumber>
    </recommendedName>
</protein>
<dbReference type="Gene3D" id="3.30.1490.30">
    <property type="match status" value="1"/>
</dbReference>
<dbReference type="PROSITE" id="PS00096">
    <property type="entry name" value="SHMT"/>
    <property type="match status" value="1"/>
</dbReference>
<feature type="compositionally biased region" description="Acidic residues" evidence="22">
    <location>
        <begin position="965"/>
        <end position="982"/>
    </location>
</feature>
<feature type="compositionally biased region" description="Polar residues" evidence="22">
    <location>
        <begin position="1020"/>
        <end position="1030"/>
    </location>
</feature>
<feature type="domain" description="Toprim" evidence="23">
    <location>
        <begin position="1557"/>
        <end position="1671"/>
    </location>
</feature>
<dbReference type="SUPFAM" id="SSF53383">
    <property type="entry name" value="PLP-dependent transferases"/>
    <property type="match status" value="1"/>
</dbReference>
<dbReference type="Gene3D" id="3.90.1150.10">
    <property type="entry name" value="Aspartate Aminotransferase, domain 1"/>
    <property type="match status" value="1"/>
</dbReference>
<dbReference type="InterPro" id="IPR019798">
    <property type="entry name" value="Ser_HO-MeTrfase_PLP_BS"/>
</dbReference>
<comment type="catalytic activity">
    <reaction evidence="2 21">
        <text>(6R)-5,10-methylene-5,6,7,8-tetrahydrofolate + glycine + H2O = (6S)-5,6,7,8-tetrahydrofolate + L-serine</text>
        <dbReference type="Rhea" id="RHEA:15481"/>
        <dbReference type="ChEBI" id="CHEBI:15377"/>
        <dbReference type="ChEBI" id="CHEBI:15636"/>
        <dbReference type="ChEBI" id="CHEBI:33384"/>
        <dbReference type="ChEBI" id="CHEBI:57305"/>
        <dbReference type="ChEBI" id="CHEBI:57453"/>
        <dbReference type="EC" id="2.1.2.1"/>
    </reaction>
</comment>
<dbReference type="InterPro" id="IPR031660">
    <property type="entry name" value="TOPRIM_C"/>
</dbReference>
<dbReference type="PANTHER" id="PTHR10169">
    <property type="entry name" value="DNA TOPOISOMERASE/GYRASE"/>
    <property type="match status" value="1"/>
</dbReference>
<dbReference type="PANTHER" id="PTHR10169:SF38">
    <property type="entry name" value="DNA TOPOISOMERASE 2"/>
    <property type="match status" value="1"/>
</dbReference>
<dbReference type="GO" id="GO:0006265">
    <property type="term" value="P:DNA topological change"/>
    <property type="evidence" value="ECO:0007669"/>
    <property type="project" value="UniProtKB-UniRule"/>
</dbReference>
<keyword evidence="14" id="KW-0460">Magnesium</keyword>
<dbReference type="InterPro" id="IPR020568">
    <property type="entry name" value="Ribosomal_Su5_D2-typ_SF"/>
</dbReference>
<evidence type="ECO:0000256" key="15">
    <source>
        <dbReference type="ARBA" id="ARBA00022898"/>
    </source>
</evidence>
<dbReference type="GO" id="GO:0019264">
    <property type="term" value="P:glycine biosynthetic process from serine"/>
    <property type="evidence" value="ECO:0007669"/>
    <property type="project" value="InterPro"/>
</dbReference>
<dbReference type="InterPro" id="IPR039429">
    <property type="entry name" value="SHMT-like_dom"/>
</dbReference>
<feature type="region of interest" description="Disordered" evidence="22">
    <location>
        <begin position="1"/>
        <end position="38"/>
    </location>
</feature>
<comment type="caution">
    <text evidence="25">The sequence shown here is derived from an EMBL/GenBank/DDBJ whole genome shotgun (WGS) entry which is preliminary data.</text>
</comment>
<feature type="domain" description="Topo IIA-type catalytic" evidence="24">
    <location>
        <begin position="1803"/>
        <end position="1952"/>
    </location>
</feature>
<comment type="cofactor">
    <cofactor evidence="3">
        <name>Ca(2+)</name>
        <dbReference type="ChEBI" id="CHEBI:29108"/>
    </cofactor>
</comment>
<keyword evidence="11" id="KW-0479">Metal-binding</keyword>
<evidence type="ECO:0000256" key="4">
    <source>
        <dbReference type="ARBA" id="ARBA00001933"/>
    </source>
</evidence>
<dbReference type="CDD" id="cd22386">
    <property type="entry name" value="KH-I_KHDC4_rpt2"/>
    <property type="match status" value="1"/>
</dbReference>
<dbReference type="InterPro" id="IPR001085">
    <property type="entry name" value="Ser_HO-MeTrfase"/>
</dbReference>
<evidence type="ECO:0000256" key="12">
    <source>
        <dbReference type="ARBA" id="ARBA00022741"/>
    </source>
</evidence>
<dbReference type="InterPro" id="IPR013758">
    <property type="entry name" value="Topo_IIA_A/C_ab"/>
</dbReference>
<proteinExistence type="inferred from homology"/>
<evidence type="ECO:0000256" key="11">
    <source>
        <dbReference type="ARBA" id="ARBA00022723"/>
    </source>
</evidence>
<dbReference type="EMBL" id="MVBO01000073">
    <property type="protein sequence ID" value="OZJ03689.1"/>
    <property type="molecule type" value="Genomic_DNA"/>
</dbReference>
<dbReference type="GO" id="GO:0003723">
    <property type="term" value="F:RNA binding"/>
    <property type="evidence" value="ECO:0007669"/>
    <property type="project" value="InterPro"/>
</dbReference>
<evidence type="ECO:0000256" key="19">
    <source>
        <dbReference type="ARBA" id="ARBA00053943"/>
    </source>
</evidence>
<dbReference type="GO" id="GO:0005634">
    <property type="term" value="C:nucleus"/>
    <property type="evidence" value="ECO:0007669"/>
    <property type="project" value="TreeGrafter"/>
</dbReference>
<evidence type="ECO:0000256" key="21">
    <source>
        <dbReference type="RuleBase" id="RU000585"/>
    </source>
</evidence>
<dbReference type="Pfam" id="PF02518">
    <property type="entry name" value="HATPase_c"/>
    <property type="match status" value="1"/>
</dbReference>
<dbReference type="InterPro" id="IPR013760">
    <property type="entry name" value="Topo_IIA-like_dom_sf"/>
</dbReference>
<keyword evidence="16 20" id="KW-0799">Topoisomerase</keyword>
<dbReference type="GO" id="GO:0005524">
    <property type="term" value="F:ATP binding"/>
    <property type="evidence" value="ECO:0007669"/>
    <property type="project" value="UniProtKB-KW"/>
</dbReference>
<dbReference type="PRINTS" id="PR00418">
    <property type="entry name" value="TPI2FAMILY"/>
</dbReference>
<dbReference type="GO" id="GO:0000712">
    <property type="term" value="P:resolution of meiotic recombination intermediates"/>
    <property type="evidence" value="ECO:0007669"/>
    <property type="project" value="TreeGrafter"/>
</dbReference>
<dbReference type="Gene3D" id="3.30.565.10">
    <property type="entry name" value="Histidine kinase-like ATPase, C-terminal domain"/>
    <property type="match status" value="1"/>
</dbReference>
<feature type="compositionally biased region" description="Polar residues" evidence="22">
    <location>
        <begin position="1362"/>
        <end position="1381"/>
    </location>
</feature>
<evidence type="ECO:0000256" key="2">
    <source>
        <dbReference type="ARBA" id="ARBA00001528"/>
    </source>
</evidence>
<dbReference type="SMART" id="SM00434">
    <property type="entry name" value="TOP4c"/>
    <property type="match status" value="1"/>
</dbReference>
<dbReference type="FunFam" id="3.90.199.10:FF:000002">
    <property type="entry name" value="DNA topoisomerase 2"/>
    <property type="match status" value="1"/>
</dbReference>
<dbReference type="InterPro" id="IPR001241">
    <property type="entry name" value="Topo_IIA"/>
</dbReference>
<dbReference type="Gene3D" id="3.30.230.10">
    <property type="match status" value="1"/>
</dbReference>
<evidence type="ECO:0000256" key="17">
    <source>
        <dbReference type="ARBA" id="ARBA00023125"/>
    </source>
</evidence>
<dbReference type="UniPathway" id="UPA00193"/>
<dbReference type="InterPro" id="IPR013759">
    <property type="entry name" value="Topo_IIA_B_C"/>
</dbReference>
<sequence>MADAKRKRKWDLNDQGEEAPKPPADKVPRKDSETSDAASLAAAKINALLAEKRLTAQPAEETGLIGKRTEQDAEFIRDIDINDLRNRYLLVKGATQTQIQKDAGADVTTRGKYYPDRNLATEQDPPLYLHISASTKAVLEAAVKQIEDIIETGVAPGQEASPETQRPAGGPPRREVVTTKVYVGIDPERMPNVRAKVIGPGGNYVKYIETETSSKVKLRGKGSGYEYGEDEPLHLFITNFRQEDLDRAKKMAEDLIKTVHEDQERFEQERAQRYNRQPSYNRIPASRQDYYGQGAYGAYPSYGQYGYEQSPPPPPPPSTYGQPPPPPPPGASNINPPLPPGPPPPPPPGAPTSPLPPPPASSAPTGASDTSPPASNHSYSNSQSPGGYPGATGTPPTANATAYAPYGQYDAQYAQYAQYGGQYGYDPNQYYYNYNYYGAANPTSAPPTSAPAQDHQAPPVLKTRLVQSASQTARHSQGALFLRTYATSFSQEQQKVLNGSLRDADTEVYDIIENEKRRQRDSIDLIPSENFTSRAVMDALGSVMQNKYSEGYPGARYYGGNEFIDMAESLCQKRALEAFSLDPAKWGVNVQSLSGAPANLYVYSAIMKPHDRLMGLDLPHGGHLSHGYQTDTKKISAVSSYFETFPYRLNEDTGIIDYDALERNAILYRPKVIVAGASAYSRNIDYARMKEIAKKTNSYLLADIAHISGMIAAGVLPGPFDYADIVTTTTHKSLRGPRGAMIFYRKGVRSTDKKGKEILYDLENPINQSVFPGHQGGPHNHTITALAVALKQTRSNVFKTYQKQVLSNNQAFAKAFHNLGFDMVSGGSDNHLLLLDLRNKNIDGARVERVLELANIAANKNTVPGDKSAMIPHGLRIGTPAMTSRGLTEKDFEQVASFINDAVEIAIAEKKKVSGTKLKDFKEHIGDGSSIPAIQELRQNVQKFARQFPTIGFYEEDMKFKDDDNYSEADDSGSDFEPEEIEEASRKPKKVSSALPLKRANSTPVPTAGAKKVRKANSAVEPSSSASPTPENDIPPILTPDTPSSQSQARTVDEIYQKKTPLEHILLRPDTYIGSVEKESQSLWVYDREKDAIVRKTVEIVPGLYKIFDEILVNAADNKQRDPSMSMVKVSISPSTNTISIYNNGRGIPTAMHQKEQVPVPELIFGHLLTSSNYDDTDKKIVGGRNGYGAKLCNIFSHEFIVETSFAEEGKKYWQKFEKNMSVIGTPKFTKAAKKDFTRITFKSDLAKFGMAELEADVVSLMEKRVYDMAGILPGVRVYLNDEAIMIPDFKRYVDMYLGGGHLLKGGSSRSGKRKAPREKKEDAEDEETSQSLDPFNDEPNTAMEVDVKPADSTPVLDESTQESNTETTMPSEEAQATTTPSMNKPKVFYYRVNPRWEIAFVTSDDQFQQVSFVNSIATTKGGTHVNYISDQIVDKIMETIEKKTSKLGKGHIKKFQIKNYMWLFINCAIDNPTFDSQTKENLTLGVSKFGSRCVIPDDFMNKILKQSGIVDIVEAHARFRSEMALAKTDGKKRSRISGIPKLDDANNAGTRLASDCTLILTEGESAKALAVCGLSVVGRDYFGVFPLRGKLLNVRDASTKAIHENAEITQLKQIIGLQHGKVYENTDGLRYGHIMIMADQDHDGSHIKGLVINLLDHFWPSLLRIPGFLLEFITPIVRVTKGRTKTDFFTIPEYDVWKRANDEGKGWIVKYYKGLGTSTPADAKAYFSLLSLHRKTFAPCKDADRELIDLAFGKKRANDRKTWLGQFQLGTFMSHDTNHIELADFINKELILFSMADNVRSIPSVMDGHKPGQRKIIYSVFKRRSRDEIKVAQLVGYVSQHTAYHHGEQSLFSTIVGLAQNYVGSNNINLLLPNGQFGTRYKGGKDAASARYIFTQMAPIARRIFHKDDDALLTYLNDDGQPIEPVWYSPVIPMVLVNGTEGIGTGWSTKL</sequence>
<dbReference type="GO" id="GO:0004372">
    <property type="term" value="F:glycine hydroxymethyltransferase activity"/>
    <property type="evidence" value="ECO:0007669"/>
    <property type="project" value="UniProtKB-EC"/>
</dbReference>
<evidence type="ECO:0000256" key="9">
    <source>
        <dbReference type="ARBA" id="ARBA00022563"/>
    </source>
</evidence>
<feature type="compositionally biased region" description="Pro residues" evidence="22">
    <location>
        <begin position="310"/>
        <end position="361"/>
    </location>
</feature>
<evidence type="ECO:0000256" key="5">
    <source>
        <dbReference type="ARBA" id="ARBA00001946"/>
    </source>
</evidence>
<evidence type="ECO:0000313" key="26">
    <source>
        <dbReference type="Proteomes" id="UP000242875"/>
    </source>
</evidence>
<dbReference type="GO" id="GO:0030170">
    <property type="term" value="F:pyridoxal phosphate binding"/>
    <property type="evidence" value="ECO:0007669"/>
    <property type="project" value="InterPro"/>
</dbReference>
<dbReference type="SUPFAM" id="SSF54211">
    <property type="entry name" value="Ribosomal protein S5 domain 2-like"/>
    <property type="match status" value="1"/>
</dbReference>
<dbReference type="Gene3D" id="3.90.199.10">
    <property type="entry name" value="Topoisomerase II, domain 5"/>
    <property type="match status" value="1"/>
</dbReference>
<dbReference type="InterPro" id="IPR004087">
    <property type="entry name" value="KH_dom"/>
</dbReference>
<accession>A0A261XZ95</accession>
<dbReference type="Pfam" id="PF00464">
    <property type="entry name" value="SHMT"/>
    <property type="match status" value="1"/>
</dbReference>
<evidence type="ECO:0000256" key="10">
    <source>
        <dbReference type="ARBA" id="ARBA00022679"/>
    </source>
</evidence>
<evidence type="ECO:0000256" key="18">
    <source>
        <dbReference type="ARBA" id="ARBA00023235"/>
    </source>
</evidence>
<evidence type="ECO:0000259" key="23">
    <source>
        <dbReference type="PROSITE" id="PS50880"/>
    </source>
</evidence>
<dbReference type="GO" id="GO:0003677">
    <property type="term" value="F:DNA binding"/>
    <property type="evidence" value="ECO:0007669"/>
    <property type="project" value="UniProtKB-UniRule"/>
</dbReference>
<dbReference type="Gene3D" id="3.40.50.670">
    <property type="match status" value="1"/>
</dbReference>
<feature type="compositionally biased region" description="Low complexity" evidence="22">
    <location>
        <begin position="290"/>
        <end position="307"/>
    </location>
</feature>
<evidence type="ECO:0000256" key="22">
    <source>
        <dbReference type="SAM" id="MobiDB-lite"/>
    </source>
</evidence>
<dbReference type="InterPro" id="IPR001154">
    <property type="entry name" value="TopoII_euk"/>
</dbReference>
<dbReference type="FunFam" id="3.30.230.10:FF:000008">
    <property type="entry name" value="DNA topoisomerase 2"/>
    <property type="match status" value="1"/>
</dbReference>
<comment type="pathway">
    <text evidence="6 21">One-carbon metabolism; tetrahydrofolate interconversion.</text>
</comment>
<dbReference type="PRINTS" id="PR01158">
    <property type="entry name" value="TOPISMRASEII"/>
</dbReference>
<gene>
    <name evidence="25" type="ORF">BZG36_03507</name>
</gene>
<comment type="catalytic activity">
    <reaction evidence="1 20">
        <text>ATP-dependent breakage, passage and rejoining of double-stranded DNA.</text>
        <dbReference type="EC" id="5.6.2.2"/>
    </reaction>
</comment>
<dbReference type="InterPro" id="IPR050634">
    <property type="entry name" value="DNA_Topoisomerase_II"/>
</dbReference>
<feature type="active site" description="O-(5'-phospho-DNA)-tyrosine intermediate" evidence="20">
    <location>
        <position position="1893"/>
    </location>
</feature>
<evidence type="ECO:0000256" key="20">
    <source>
        <dbReference type="PROSITE-ProRule" id="PRU01384"/>
    </source>
</evidence>
<reference evidence="25 26" key="1">
    <citation type="journal article" date="2017" name="Mycologia">
        <title>Bifiguratus adelaidae, gen. et sp. nov., a new member of Mucoromycotina in endophytic and soil-dwelling habitats.</title>
        <authorList>
            <person name="Torres-Cruz T.J."/>
            <person name="Billingsley Tobias T.L."/>
            <person name="Almatruk M."/>
            <person name="Hesse C."/>
            <person name="Kuske C.R."/>
            <person name="Desiro A."/>
            <person name="Benucci G.M."/>
            <person name="Bonito G."/>
            <person name="Stajich J.E."/>
            <person name="Dunlap C."/>
            <person name="Arnold A.E."/>
            <person name="Porras-Alfaro A."/>
        </authorList>
    </citation>
    <scope>NUCLEOTIDE SEQUENCE [LARGE SCALE GENOMIC DNA]</scope>
    <source>
        <strain evidence="25 26">AZ0501</strain>
    </source>
</reference>
<dbReference type="SUPFAM" id="SSF54791">
    <property type="entry name" value="Eukaryotic type KH-domain (KH-domain type I)"/>
    <property type="match status" value="2"/>
</dbReference>
<dbReference type="PROSITE" id="PS52040">
    <property type="entry name" value="TOPO_IIA"/>
    <property type="match status" value="1"/>
</dbReference>
<dbReference type="Pfam" id="PF16898">
    <property type="entry name" value="TOPRIM_C"/>
    <property type="match status" value="1"/>
</dbReference>